<evidence type="ECO:0000256" key="1">
    <source>
        <dbReference type="SAM" id="MobiDB-lite"/>
    </source>
</evidence>
<evidence type="ECO:0000313" key="3">
    <source>
        <dbReference type="EMBL" id="ANB19359.1"/>
    </source>
</evidence>
<gene>
    <name evidence="3" type="ORF">I596_3370</name>
</gene>
<dbReference type="InterPro" id="IPR021357">
    <property type="entry name" value="DUF2782"/>
</dbReference>
<dbReference type="AlphaFoldDB" id="A0A160DXC6"/>
<accession>A0A160DXC6</accession>
<organism evidence="3 4">
    <name type="scientific">Dokdonella koreensis DS-123</name>
    <dbReference type="NCBI Taxonomy" id="1300342"/>
    <lineage>
        <taxon>Bacteria</taxon>
        <taxon>Pseudomonadati</taxon>
        <taxon>Pseudomonadota</taxon>
        <taxon>Gammaproteobacteria</taxon>
        <taxon>Lysobacterales</taxon>
        <taxon>Rhodanobacteraceae</taxon>
        <taxon>Dokdonella</taxon>
    </lineage>
</organism>
<evidence type="ECO:0000313" key="4">
    <source>
        <dbReference type="Proteomes" id="UP000076830"/>
    </source>
</evidence>
<feature type="chain" id="PRO_5007813239" description="DUF2782 domain-containing protein" evidence="2">
    <location>
        <begin position="20"/>
        <end position="164"/>
    </location>
</feature>
<dbReference type="EMBL" id="CP015249">
    <property type="protein sequence ID" value="ANB19359.1"/>
    <property type="molecule type" value="Genomic_DNA"/>
</dbReference>
<reference evidence="3 4" key="1">
    <citation type="submission" date="2016-04" db="EMBL/GenBank/DDBJ databases">
        <title>Complete genome sequence of Dokdonella koreensis DS-123T.</title>
        <authorList>
            <person name="Kim J.F."/>
            <person name="Lee H."/>
            <person name="Kwak M.-J."/>
        </authorList>
    </citation>
    <scope>NUCLEOTIDE SEQUENCE [LARGE SCALE GENOMIC DNA]</scope>
    <source>
        <strain evidence="3 4">DS-123</strain>
    </source>
</reference>
<proteinExistence type="predicted"/>
<dbReference type="OrthoDB" id="5296182at2"/>
<dbReference type="Proteomes" id="UP000076830">
    <property type="component" value="Chromosome"/>
</dbReference>
<feature type="region of interest" description="Disordered" evidence="1">
    <location>
        <begin position="20"/>
        <end position="93"/>
    </location>
</feature>
<dbReference type="STRING" id="1300342.I596_3370"/>
<keyword evidence="4" id="KW-1185">Reference proteome</keyword>
<sequence>MARHLLLASFLVLAMPAGAAEPARQQTPVPPPPTLEDPGITAASAVEPGKAAEPRRTTDAPPPAGIDQPLPKPDTRPARDRNARNSANAAAVAERTAASDVAVRKEGTDTVEEYRQNGRVWMIRIVRPDGTDQTFMDMTGNGRLTRDPNEGPVAPVYFRLYEWN</sequence>
<feature type="compositionally biased region" description="Basic and acidic residues" evidence="1">
    <location>
        <begin position="73"/>
        <end position="83"/>
    </location>
</feature>
<feature type="compositionally biased region" description="Low complexity" evidence="1">
    <location>
        <begin position="84"/>
        <end position="93"/>
    </location>
</feature>
<feature type="signal peptide" evidence="2">
    <location>
        <begin position="1"/>
        <end position="19"/>
    </location>
</feature>
<protein>
    <recommendedName>
        <fullName evidence="5">DUF2782 domain-containing protein</fullName>
    </recommendedName>
</protein>
<dbReference type="Pfam" id="PF11191">
    <property type="entry name" value="DUF2782"/>
    <property type="match status" value="1"/>
</dbReference>
<keyword evidence="2" id="KW-0732">Signal</keyword>
<dbReference type="Gene3D" id="2.20.130.30">
    <property type="entry name" value="Protein of unknown function DUF2782"/>
    <property type="match status" value="1"/>
</dbReference>
<name>A0A160DXC6_9GAMM</name>
<evidence type="ECO:0000256" key="2">
    <source>
        <dbReference type="SAM" id="SignalP"/>
    </source>
</evidence>
<evidence type="ECO:0008006" key="5">
    <source>
        <dbReference type="Google" id="ProtNLM"/>
    </source>
</evidence>
<dbReference type="KEGG" id="dko:I596_3370"/>
<dbReference type="RefSeq" id="WP_067650118.1">
    <property type="nucleotide sequence ID" value="NZ_CP015249.1"/>
</dbReference>